<keyword evidence="4" id="KW-1185">Reference proteome</keyword>
<feature type="transmembrane region" description="Helical" evidence="1">
    <location>
        <begin position="21"/>
        <end position="44"/>
    </location>
</feature>
<dbReference type="EMBL" id="JAXQNO010000002">
    <property type="protein sequence ID" value="KAK4803229.1"/>
    <property type="molecule type" value="Genomic_DNA"/>
</dbReference>
<dbReference type="AlphaFoldDB" id="A0AAN7MCQ0"/>
<keyword evidence="1" id="KW-0812">Transmembrane</keyword>
<keyword evidence="1" id="KW-0472">Membrane</keyword>
<dbReference type="Proteomes" id="UP001346149">
    <property type="component" value="Unassembled WGS sequence"/>
</dbReference>
<reference evidence="3 4" key="1">
    <citation type="journal article" date="2023" name="Hortic Res">
        <title>Pangenome of water caltrop reveals structural variations and asymmetric subgenome divergence after allopolyploidization.</title>
        <authorList>
            <person name="Zhang X."/>
            <person name="Chen Y."/>
            <person name="Wang L."/>
            <person name="Yuan Y."/>
            <person name="Fang M."/>
            <person name="Shi L."/>
            <person name="Lu R."/>
            <person name="Comes H.P."/>
            <person name="Ma Y."/>
            <person name="Chen Y."/>
            <person name="Huang G."/>
            <person name="Zhou Y."/>
            <person name="Zheng Z."/>
            <person name="Qiu Y."/>
        </authorList>
    </citation>
    <scope>NUCLEOTIDE SEQUENCE [LARGE SCALE GENOMIC DNA]</scope>
    <source>
        <strain evidence="3">F231</strain>
    </source>
</reference>
<dbReference type="InterPro" id="IPR004864">
    <property type="entry name" value="LEA_2"/>
</dbReference>
<gene>
    <name evidence="3" type="ORF">SAY86_001432</name>
</gene>
<feature type="domain" description="Late embryogenesis abundant protein LEA-2 subgroup" evidence="2">
    <location>
        <begin position="86"/>
        <end position="185"/>
    </location>
</feature>
<evidence type="ECO:0000256" key="1">
    <source>
        <dbReference type="SAM" id="Phobius"/>
    </source>
</evidence>
<dbReference type="PANTHER" id="PTHR31852">
    <property type="entry name" value="LATE EMBRYOGENESIS ABUNDANT (LEA) HYDROXYPROLINE-RICH GLYCOPROTEIN FAMILY"/>
    <property type="match status" value="1"/>
</dbReference>
<comment type="caution">
    <text evidence="3">The sequence shown here is derived from an EMBL/GenBank/DDBJ whole genome shotgun (WGS) entry which is preliminary data.</text>
</comment>
<dbReference type="Gene3D" id="2.60.40.1820">
    <property type="match status" value="1"/>
</dbReference>
<evidence type="ECO:0000313" key="4">
    <source>
        <dbReference type="Proteomes" id="UP001346149"/>
    </source>
</evidence>
<accession>A0AAN7MCQ0</accession>
<evidence type="ECO:0000313" key="3">
    <source>
        <dbReference type="EMBL" id="KAK4803229.1"/>
    </source>
</evidence>
<keyword evidence="1" id="KW-1133">Transmembrane helix</keyword>
<proteinExistence type="predicted"/>
<name>A0AAN7MCQ0_TRANT</name>
<evidence type="ECO:0000259" key="2">
    <source>
        <dbReference type="Pfam" id="PF03168"/>
    </source>
</evidence>
<dbReference type="Pfam" id="PF03168">
    <property type="entry name" value="LEA_2"/>
    <property type="match status" value="1"/>
</dbReference>
<protein>
    <recommendedName>
        <fullName evidence="2">Late embryogenesis abundant protein LEA-2 subgroup domain-containing protein</fullName>
    </recommendedName>
</protein>
<organism evidence="3 4">
    <name type="scientific">Trapa natans</name>
    <name type="common">Water chestnut</name>
    <dbReference type="NCBI Taxonomy" id="22666"/>
    <lineage>
        <taxon>Eukaryota</taxon>
        <taxon>Viridiplantae</taxon>
        <taxon>Streptophyta</taxon>
        <taxon>Embryophyta</taxon>
        <taxon>Tracheophyta</taxon>
        <taxon>Spermatophyta</taxon>
        <taxon>Magnoliopsida</taxon>
        <taxon>eudicotyledons</taxon>
        <taxon>Gunneridae</taxon>
        <taxon>Pentapetalae</taxon>
        <taxon>rosids</taxon>
        <taxon>malvids</taxon>
        <taxon>Myrtales</taxon>
        <taxon>Lythraceae</taxon>
        <taxon>Trapa</taxon>
    </lineage>
</organism>
<sequence>MAKDMESFQSQEEKRRKRMKLAAYIGAFAVFQVIVILVFALVVMRVKTPKFRVGNGIAIHGLDTVSGAGQSSPAASFDMNFTAPMRIKNANFGPYKYDAATVSFNYGGVEVGQAAIPKGKANMKSTKKVDVAVSVSSSAIAGNSSSLGSELSSGVLTLNSQGRLNGKVELMLIFKKKKSTDMNCSIAINVASKTVQSLTCH</sequence>
<dbReference type="InterPro" id="IPR055301">
    <property type="entry name" value="Lea14-like_2"/>
</dbReference>